<dbReference type="Gene3D" id="3.30.230.10">
    <property type="match status" value="1"/>
</dbReference>
<dbReference type="STRING" id="1150469.RSPPHO_01343"/>
<accession>H6SJ04</accession>
<evidence type="ECO:0000256" key="6">
    <source>
        <dbReference type="ARBA" id="ARBA00024731"/>
    </source>
</evidence>
<name>H6SJ04_PARPM</name>
<evidence type="ECO:0000256" key="3">
    <source>
        <dbReference type="ARBA" id="ARBA00022768"/>
    </source>
</evidence>
<dbReference type="Pfam" id="PF00009">
    <property type="entry name" value="GTP_EFTU"/>
    <property type="match status" value="1"/>
</dbReference>
<dbReference type="GO" id="GO:0032790">
    <property type="term" value="P:ribosome disassembly"/>
    <property type="evidence" value="ECO:0007669"/>
    <property type="project" value="TreeGrafter"/>
</dbReference>
<keyword evidence="9" id="KW-1185">Reference proteome</keyword>
<evidence type="ECO:0000256" key="5">
    <source>
        <dbReference type="ARBA" id="ARBA00023134"/>
    </source>
</evidence>
<dbReference type="CDD" id="cd04170">
    <property type="entry name" value="EF-G_bact"/>
    <property type="match status" value="1"/>
</dbReference>
<dbReference type="SUPFAM" id="SSF50447">
    <property type="entry name" value="Translation proteins"/>
    <property type="match status" value="1"/>
</dbReference>
<dbReference type="InterPro" id="IPR000640">
    <property type="entry name" value="EFG_V-like"/>
</dbReference>
<dbReference type="InterPro" id="IPR014721">
    <property type="entry name" value="Ribsml_uS5_D2-typ_fold_subgr"/>
</dbReference>
<dbReference type="InterPro" id="IPR009022">
    <property type="entry name" value="EFG_III"/>
</dbReference>
<dbReference type="InterPro" id="IPR047872">
    <property type="entry name" value="EFG_IV"/>
</dbReference>
<dbReference type="Pfam" id="PF00679">
    <property type="entry name" value="EFG_C"/>
    <property type="match status" value="1"/>
</dbReference>
<dbReference type="GO" id="GO:0097216">
    <property type="term" value="F:guanosine tetraphosphate binding"/>
    <property type="evidence" value="ECO:0007669"/>
    <property type="project" value="UniProtKB-ARBA"/>
</dbReference>
<dbReference type="CDD" id="cd16262">
    <property type="entry name" value="EFG_III"/>
    <property type="match status" value="1"/>
</dbReference>
<evidence type="ECO:0000256" key="1">
    <source>
        <dbReference type="ARBA" id="ARBA00017872"/>
    </source>
</evidence>
<dbReference type="EMBL" id="HE663493">
    <property type="protein sequence ID" value="CCG07969.1"/>
    <property type="molecule type" value="Genomic_DNA"/>
</dbReference>
<dbReference type="CDD" id="cd01434">
    <property type="entry name" value="EFG_mtEFG1_IV"/>
    <property type="match status" value="1"/>
</dbReference>
<dbReference type="PATRIC" id="fig|1150469.3.peg.1518"/>
<evidence type="ECO:0000259" key="7">
    <source>
        <dbReference type="PROSITE" id="PS51722"/>
    </source>
</evidence>
<dbReference type="KEGG" id="rpm:RSPPHO_01343"/>
<comment type="function">
    <text evidence="6">Catalyzes the GTP-dependent ribosomal translocation step during translation elongation. During this step, the ribosome changes from the pre-translocational (PRE) to the post-translocational (POST) state as the newly formed A-site-bound peptidyl-tRNA and P-site-bound deacylated tRNA move to the P and E sites, respectively. Catalyzes the coordinated movement of the two tRNA molecules, the mRNA and conformational changes in the ribosome.</text>
</comment>
<dbReference type="GO" id="GO:0003924">
    <property type="term" value="F:GTPase activity"/>
    <property type="evidence" value="ECO:0007669"/>
    <property type="project" value="InterPro"/>
</dbReference>
<keyword evidence="4" id="KW-0648">Protein biosynthesis</keyword>
<dbReference type="InterPro" id="IPR000795">
    <property type="entry name" value="T_Tr_GTP-bd_dom"/>
</dbReference>
<dbReference type="CDD" id="cd03713">
    <property type="entry name" value="EFG_mtEFG_C"/>
    <property type="match status" value="1"/>
</dbReference>
<dbReference type="Pfam" id="PF03764">
    <property type="entry name" value="EFG_IV"/>
    <property type="match status" value="1"/>
</dbReference>
<evidence type="ECO:0000256" key="4">
    <source>
        <dbReference type="ARBA" id="ARBA00022917"/>
    </source>
</evidence>
<dbReference type="eggNOG" id="COG0480">
    <property type="taxonomic scope" value="Bacteria"/>
</dbReference>
<dbReference type="InterPro" id="IPR027417">
    <property type="entry name" value="P-loop_NTPase"/>
</dbReference>
<dbReference type="PROSITE" id="PS51722">
    <property type="entry name" value="G_TR_2"/>
    <property type="match status" value="1"/>
</dbReference>
<dbReference type="SUPFAM" id="SSF52540">
    <property type="entry name" value="P-loop containing nucleoside triphosphate hydrolases"/>
    <property type="match status" value="1"/>
</dbReference>
<reference evidence="8 9" key="1">
    <citation type="submission" date="2012-02" db="EMBL/GenBank/DDBJ databases">
        <title>Shotgun genome sequence of Phaeospirillum photometricum DSM 122.</title>
        <authorList>
            <person name="Duquesne K."/>
            <person name="Sturgis J."/>
        </authorList>
    </citation>
    <scope>NUCLEOTIDE SEQUENCE [LARGE SCALE GENOMIC DNA]</scope>
    <source>
        <strain evidence="9">DSM122</strain>
    </source>
</reference>
<dbReference type="PANTHER" id="PTHR43261:SF7">
    <property type="entry name" value="ELONGATION FACTOR G-LIKE PROTEIN"/>
    <property type="match status" value="1"/>
</dbReference>
<dbReference type="InterPro" id="IPR035649">
    <property type="entry name" value="EFG_V"/>
</dbReference>
<gene>
    <name evidence="8" type="ORF">RSPPHO_01343</name>
</gene>
<dbReference type="HOGENOM" id="CLU_002794_4_2_5"/>
<dbReference type="SMART" id="SM00838">
    <property type="entry name" value="EFG_C"/>
    <property type="match status" value="1"/>
</dbReference>
<dbReference type="Gene3D" id="2.40.30.10">
    <property type="entry name" value="Translation factors"/>
    <property type="match status" value="1"/>
</dbReference>
<dbReference type="FunFam" id="3.30.230.10:FF:000003">
    <property type="entry name" value="Elongation factor G"/>
    <property type="match status" value="1"/>
</dbReference>
<dbReference type="SMART" id="SM00889">
    <property type="entry name" value="EFG_IV"/>
    <property type="match status" value="1"/>
</dbReference>
<dbReference type="Gene3D" id="3.40.50.300">
    <property type="entry name" value="P-loop containing nucleotide triphosphate hydrolases"/>
    <property type="match status" value="1"/>
</dbReference>
<dbReference type="Gene3D" id="3.30.70.870">
    <property type="entry name" value="Elongation Factor G (Translational Gtpase), domain 3"/>
    <property type="match status" value="1"/>
</dbReference>
<dbReference type="Proteomes" id="UP000033220">
    <property type="component" value="Chromosome DSM 122"/>
</dbReference>
<dbReference type="InterPro" id="IPR041095">
    <property type="entry name" value="EFG_II"/>
</dbReference>
<dbReference type="PANTHER" id="PTHR43261">
    <property type="entry name" value="TRANSLATION ELONGATION FACTOR G-RELATED"/>
    <property type="match status" value="1"/>
</dbReference>
<dbReference type="AlphaFoldDB" id="H6SJ04"/>
<dbReference type="NCBIfam" id="NF009891">
    <property type="entry name" value="PRK13351.1-1"/>
    <property type="match status" value="1"/>
</dbReference>
<sequence length="674" mass="73012">MPAMPDRASAPRVAAIVGPYASGKTTLMESLLLATEAIHRKGTVPEHSTVGDASPEAREREMTVEVNVAQTSYLGGPWTFLDCPGSVEFLQDTYNALAVADVVVVVCEPDPARAVMLTPLLNFLDRRGIPHLIFINKMESADASVRAMIEALQAVSARPLIAREIPIREGDKVVGYVDLVSERAYRYQAGQPSALIQIPEDLQDRKSEERQALLEHLADFDDALLEELLADTTPPKEEVYQALAKDLSEDLLVPVFFGSALQDSGVRRLLKALRHEAPTLDETRARLGLEGPGPVVQIFKTHHAEHVGKLSLARVWTSGLKDGASLNGDKVTGLYAFPAGAQTKISEVPAGAIVGIGRLENQATGALLNGESAADAPPTLTSLFALALRTRKQGDDVKLTAALGKLCEEDPSLRLEMNTETGELLLWGQGDIHLQVALARLARQFHVEVDVSRPQVPYKETIRAAVSQQGRFKRQSGGHGQFGDVHLTIAPRPRGAGFEFTDTITGGVVPKQYIPAVEHGVTEYLARGPLGFPVVDIVVTLTDGSYHVVDSSEQAFRSAAQLAMREGMPKGDPVLLEPILTVEISVPTEATSRAQRALSTRRGQILGFMPKEGWAGWDVVQGYLPQAEMHDLIVEIRSATMGVGTFQWTFDHLQEVTGRAAEEVVEARKAFLAG</sequence>
<keyword evidence="3 8" id="KW-0251">Elongation factor</keyword>
<dbReference type="Pfam" id="PF14492">
    <property type="entry name" value="EFG_III"/>
    <property type="match status" value="1"/>
</dbReference>
<keyword evidence="5" id="KW-0342">GTP-binding</keyword>
<dbReference type="InterPro" id="IPR005517">
    <property type="entry name" value="Transl_elong_EFG/EF2_IV"/>
</dbReference>
<dbReference type="InterPro" id="IPR020568">
    <property type="entry name" value="Ribosomal_Su5_D2-typ_SF"/>
</dbReference>
<evidence type="ECO:0000313" key="8">
    <source>
        <dbReference type="EMBL" id="CCG07969.1"/>
    </source>
</evidence>
<dbReference type="Gene3D" id="3.30.70.240">
    <property type="match status" value="1"/>
</dbReference>
<dbReference type="InterPro" id="IPR035647">
    <property type="entry name" value="EFG_III/V"/>
</dbReference>
<dbReference type="InterPro" id="IPR009000">
    <property type="entry name" value="Transl_B-barrel_sf"/>
</dbReference>
<organism evidence="8 9">
    <name type="scientific">Pararhodospirillum photometricum DSM 122</name>
    <dbReference type="NCBI Taxonomy" id="1150469"/>
    <lineage>
        <taxon>Bacteria</taxon>
        <taxon>Pseudomonadati</taxon>
        <taxon>Pseudomonadota</taxon>
        <taxon>Alphaproteobacteria</taxon>
        <taxon>Rhodospirillales</taxon>
        <taxon>Rhodospirillaceae</taxon>
        <taxon>Pararhodospirillum</taxon>
    </lineage>
</organism>
<evidence type="ECO:0000256" key="2">
    <source>
        <dbReference type="ARBA" id="ARBA00022741"/>
    </source>
</evidence>
<dbReference type="NCBIfam" id="NF009379">
    <property type="entry name" value="PRK12740.1-3"/>
    <property type="match status" value="1"/>
</dbReference>
<proteinExistence type="predicted"/>
<dbReference type="GO" id="GO:0005525">
    <property type="term" value="F:GTP binding"/>
    <property type="evidence" value="ECO:0007669"/>
    <property type="project" value="UniProtKB-KW"/>
</dbReference>
<dbReference type="GO" id="GO:0003746">
    <property type="term" value="F:translation elongation factor activity"/>
    <property type="evidence" value="ECO:0007669"/>
    <property type="project" value="UniProtKB-KW"/>
</dbReference>
<dbReference type="SUPFAM" id="SSF54211">
    <property type="entry name" value="Ribosomal protein S5 domain 2-like"/>
    <property type="match status" value="1"/>
</dbReference>
<keyword evidence="2" id="KW-0547">Nucleotide-binding</keyword>
<feature type="domain" description="Tr-type G" evidence="7">
    <location>
        <begin position="9"/>
        <end position="281"/>
    </location>
</feature>
<evidence type="ECO:0000313" key="9">
    <source>
        <dbReference type="Proteomes" id="UP000033220"/>
    </source>
</evidence>
<dbReference type="CDD" id="cd01342">
    <property type="entry name" value="Translation_Factor_II_like"/>
    <property type="match status" value="1"/>
</dbReference>
<protein>
    <recommendedName>
        <fullName evidence="1">Elongation factor G</fullName>
    </recommendedName>
</protein>
<dbReference type="SUPFAM" id="SSF54980">
    <property type="entry name" value="EF-G C-terminal domain-like"/>
    <property type="match status" value="2"/>
</dbReference>